<accession>A0ABW3M9P8</accession>
<feature type="non-terminal residue" evidence="1">
    <location>
        <position position="1"/>
    </location>
</feature>
<protein>
    <submittedName>
        <fullName evidence="1">TolB family protein</fullName>
    </submittedName>
</protein>
<name>A0ABW3M9P8_9PSEU</name>
<evidence type="ECO:0000313" key="2">
    <source>
        <dbReference type="Proteomes" id="UP001597045"/>
    </source>
</evidence>
<gene>
    <name evidence="1" type="ORF">ACFQ1S_18165</name>
</gene>
<comment type="caution">
    <text evidence="1">The sequence shown here is derived from an EMBL/GenBank/DDBJ whole genome shotgun (WGS) entry which is preliminary data.</text>
</comment>
<dbReference type="InterPro" id="IPR011659">
    <property type="entry name" value="WD40"/>
</dbReference>
<proteinExistence type="predicted"/>
<dbReference type="SUPFAM" id="SSF82171">
    <property type="entry name" value="DPP6 N-terminal domain-like"/>
    <property type="match status" value="1"/>
</dbReference>
<dbReference type="Pfam" id="PF07676">
    <property type="entry name" value="PD40"/>
    <property type="match status" value="1"/>
</dbReference>
<dbReference type="Proteomes" id="UP001597045">
    <property type="component" value="Unassembled WGS sequence"/>
</dbReference>
<dbReference type="Gene3D" id="2.120.10.30">
    <property type="entry name" value="TolB, C-terminal domain"/>
    <property type="match status" value="2"/>
</dbReference>
<dbReference type="InterPro" id="IPR011042">
    <property type="entry name" value="6-blade_b-propeller_TolB-like"/>
</dbReference>
<keyword evidence="2" id="KW-1185">Reference proteome</keyword>
<dbReference type="EMBL" id="JBHTIS010001024">
    <property type="protein sequence ID" value="MFD1047331.1"/>
    <property type="molecule type" value="Genomic_DNA"/>
</dbReference>
<organism evidence="1 2">
    <name type="scientific">Kibdelosporangium lantanae</name>
    <dbReference type="NCBI Taxonomy" id="1497396"/>
    <lineage>
        <taxon>Bacteria</taxon>
        <taxon>Bacillati</taxon>
        <taxon>Actinomycetota</taxon>
        <taxon>Actinomycetes</taxon>
        <taxon>Pseudonocardiales</taxon>
        <taxon>Pseudonocardiaceae</taxon>
        <taxon>Kibdelosporangium</taxon>
    </lineage>
</organism>
<evidence type="ECO:0000313" key="1">
    <source>
        <dbReference type="EMBL" id="MFD1047331.1"/>
    </source>
</evidence>
<sequence>PGVSADARFVAFESNATNLVPGDTNNAPDIFVHDLATGKTSRVSVGTLGVQANGYSMRPAISADGRFVVYESGASNIVPNDTNRQFDIFEYDRLVDYTLRVSVDSNNAQANDFSQWPSVSADGRYVAFDSGASNLSSTPDTNGVVDVFVHDRYTWQTERVSVSANGAQGDSVSRYSRISADGNHVAFESLASNLAPGDTNDEFDQYVVNRQTHAVNRVNLLPGGEQDRIGSGAQIRPEMSADGRYVLWDSGEYHLVPQDDNSSFDVFVRDVDTATTSRASVTSDGTELKYGAVSGAISGDGKHVAFSSSSPTLMPGGDESLLRLNVFIRDLG</sequence>
<reference evidence="2" key="1">
    <citation type="journal article" date="2019" name="Int. J. Syst. Evol. Microbiol.">
        <title>The Global Catalogue of Microorganisms (GCM) 10K type strain sequencing project: providing services to taxonomists for standard genome sequencing and annotation.</title>
        <authorList>
            <consortium name="The Broad Institute Genomics Platform"/>
            <consortium name="The Broad Institute Genome Sequencing Center for Infectious Disease"/>
            <person name="Wu L."/>
            <person name="Ma J."/>
        </authorList>
    </citation>
    <scope>NUCLEOTIDE SEQUENCE [LARGE SCALE GENOMIC DNA]</scope>
    <source>
        <strain evidence="2">JCM 31486</strain>
    </source>
</reference>